<dbReference type="AlphaFoldDB" id="A0A067SSG1"/>
<name>A0A067SSG1_GALM3</name>
<evidence type="ECO:0000313" key="2">
    <source>
        <dbReference type="Proteomes" id="UP000027222"/>
    </source>
</evidence>
<gene>
    <name evidence="1" type="ORF">GALMADRAFT_592095</name>
</gene>
<dbReference type="HOGENOM" id="CLU_2831366_0_0_1"/>
<keyword evidence="2" id="KW-1185">Reference proteome</keyword>
<reference evidence="2" key="1">
    <citation type="journal article" date="2014" name="Proc. Natl. Acad. Sci. U.S.A.">
        <title>Extensive sampling of basidiomycete genomes demonstrates inadequacy of the white-rot/brown-rot paradigm for wood decay fungi.</title>
        <authorList>
            <person name="Riley R."/>
            <person name="Salamov A.A."/>
            <person name="Brown D.W."/>
            <person name="Nagy L.G."/>
            <person name="Floudas D."/>
            <person name="Held B.W."/>
            <person name="Levasseur A."/>
            <person name="Lombard V."/>
            <person name="Morin E."/>
            <person name="Otillar R."/>
            <person name="Lindquist E.A."/>
            <person name="Sun H."/>
            <person name="LaButti K.M."/>
            <person name="Schmutz J."/>
            <person name="Jabbour D."/>
            <person name="Luo H."/>
            <person name="Baker S.E."/>
            <person name="Pisabarro A.G."/>
            <person name="Walton J.D."/>
            <person name="Blanchette R.A."/>
            <person name="Henrissat B."/>
            <person name="Martin F."/>
            <person name="Cullen D."/>
            <person name="Hibbett D.S."/>
            <person name="Grigoriev I.V."/>
        </authorList>
    </citation>
    <scope>NUCLEOTIDE SEQUENCE [LARGE SCALE GENOMIC DNA]</scope>
    <source>
        <strain evidence="2">CBS 339.88</strain>
    </source>
</reference>
<proteinExistence type="predicted"/>
<accession>A0A067SSG1</accession>
<sequence>MCVVIPSTSQKPYPLDRVIRWCRTRFAGFNILVYCRWAGGFASRVGGWTGKRIGMPPDFQLARRWV</sequence>
<dbReference type="EMBL" id="KL142384">
    <property type="protein sequence ID" value="KDR73831.1"/>
    <property type="molecule type" value="Genomic_DNA"/>
</dbReference>
<organism evidence="1 2">
    <name type="scientific">Galerina marginata (strain CBS 339.88)</name>
    <dbReference type="NCBI Taxonomy" id="685588"/>
    <lineage>
        <taxon>Eukaryota</taxon>
        <taxon>Fungi</taxon>
        <taxon>Dikarya</taxon>
        <taxon>Basidiomycota</taxon>
        <taxon>Agaricomycotina</taxon>
        <taxon>Agaricomycetes</taxon>
        <taxon>Agaricomycetidae</taxon>
        <taxon>Agaricales</taxon>
        <taxon>Agaricineae</taxon>
        <taxon>Strophariaceae</taxon>
        <taxon>Galerina</taxon>
    </lineage>
</organism>
<evidence type="ECO:0000313" key="1">
    <source>
        <dbReference type="EMBL" id="KDR73831.1"/>
    </source>
</evidence>
<protein>
    <submittedName>
        <fullName evidence="1">Uncharacterized protein</fullName>
    </submittedName>
</protein>
<dbReference type="Proteomes" id="UP000027222">
    <property type="component" value="Unassembled WGS sequence"/>
</dbReference>